<keyword evidence="2" id="KW-0819">tRNA processing</keyword>
<organism evidence="6">
    <name type="scientific">Eubosmina coregoni</name>
    <dbReference type="NCBI Taxonomy" id="186181"/>
    <lineage>
        <taxon>Eukaryota</taxon>
        <taxon>Metazoa</taxon>
        <taxon>Ecdysozoa</taxon>
        <taxon>Arthropoda</taxon>
        <taxon>Crustacea</taxon>
        <taxon>Branchiopoda</taxon>
        <taxon>Diplostraca</taxon>
        <taxon>Cladocera</taxon>
        <taxon>Anomopoda</taxon>
        <taxon>Bosminidae</taxon>
        <taxon>Eubosmina</taxon>
    </lineage>
</organism>
<dbReference type="GO" id="GO:0031119">
    <property type="term" value="P:tRNA pseudouridine synthesis"/>
    <property type="evidence" value="ECO:0007669"/>
    <property type="project" value="TreeGrafter"/>
</dbReference>
<name>A0A4Y7LL81_9CRUS</name>
<dbReference type="InterPro" id="IPR041707">
    <property type="entry name" value="Pus3-like"/>
</dbReference>
<dbReference type="InterPro" id="IPR020094">
    <property type="entry name" value="TruA/RsuA/RluB/E/F_N"/>
</dbReference>
<proteinExistence type="evidence at transcript level"/>
<dbReference type="SUPFAM" id="SSF55120">
    <property type="entry name" value="Pseudouridine synthase"/>
    <property type="match status" value="1"/>
</dbReference>
<dbReference type="FunFam" id="3.30.70.580:FF:000007">
    <property type="entry name" value="tRNA pseudouridine synthase"/>
    <property type="match status" value="1"/>
</dbReference>
<dbReference type="InterPro" id="IPR001406">
    <property type="entry name" value="PsdUridine_synth_TruA"/>
</dbReference>
<dbReference type="GO" id="GO:1990481">
    <property type="term" value="P:mRNA pseudouridine synthesis"/>
    <property type="evidence" value="ECO:0007669"/>
    <property type="project" value="TreeGrafter"/>
</dbReference>
<dbReference type="PANTHER" id="PTHR11142">
    <property type="entry name" value="PSEUDOURIDYLATE SYNTHASE"/>
    <property type="match status" value="1"/>
</dbReference>
<sequence>MSTSTFKVINNKRQKLSIREPEDLQALSKEELIEKILQLEAHVVQLKNLLKNTQSKPGDDKVQRPFDFTKYAKRHIMLHVAYTGWDYSGFVVQEHTQKTIEAELFRALQKTRLVENRETSNYHRCGRTDKGVSSFGQAISIDLRSNLCEGKGVIISEGQEIKSQSKDPNDEIRYALILNKVLPPDIRIIGWAPVNPSMSSRFDCKHRIYHYYFPKTNMNIEAMRIAAQSLIGAHDFRNFCKMDVGNGVVQFHRRVLDVQIEPIIAGEKENGYSMYRLKLTGQAFLWHQVRCIVAVLFLVGKEREQPSIVSELLNIELNPRKPQYGMASEVPLNLFHCAYADTDCEWIYDKEALALVINDYQSLWTENNVKATMLKEMLNELESLIDYKIENQAKSLFEGVERKTYVPLMKRPKCGVKKRPCDWNSHVAFRFYRAPILR</sequence>
<dbReference type="GO" id="GO:0005737">
    <property type="term" value="C:cytoplasm"/>
    <property type="evidence" value="ECO:0007669"/>
    <property type="project" value="TreeGrafter"/>
</dbReference>
<dbReference type="PANTHER" id="PTHR11142:SF5">
    <property type="entry name" value="TRNA PSEUDOURIDINE(38_39) SYNTHASE"/>
    <property type="match status" value="1"/>
</dbReference>
<dbReference type="Gene3D" id="3.30.70.580">
    <property type="entry name" value="Pseudouridine synthase I, catalytic domain, N-terminal subdomain"/>
    <property type="match status" value="1"/>
</dbReference>
<dbReference type="AlphaFoldDB" id="A0A4Y7LL81"/>
<dbReference type="Gene3D" id="3.30.70.660">
    <property type="entry name" value="Pseudouridine synthase I, catalytic domain, C-terminal subdomain"/>
    <property type="match status" value="1"/>
</dbReference>
<evidence type="ECO:0000259" key="5">
    <source>
        <dbReference type="Pfam" id="PF01416"/>
    </source>
</evidence>
<dbReference type="NCBIfam" id="TIGR00071">
    <property type="entry name" value="hisT_truA"/>
    <property type="match status" value="1"/>
</dbReference>
<feature type="coiled-coil region" evidence="4">
    <location>
        <begin position="29"/>
        <end position="56"/>
    </location>
</feature>
<evidence type="ECO:0000256" key="3">
    <source>
        <dbReference type="ARBA" id="ARBA00023235"/>
    </source>
</evidence>
<evidence type="ECO:0000256" key="4">
    <source>
        <dbReference type="SAM" id="Coils"/>
    </source>
</evidence>
<protein>
    <submittedName>
        <fullName evidence="6">EOG090X083V</fullName>
    </submittedName>
</protein>
<comment type="similarity">
    <text evidence="1">Belongs to the tRNA pseudouridine synthase TruA family.</text>
</comment>
<dbReference type="GO" id="GO:0009982">
    <property type="term" value="F:pseudouridine synthase activity"/>
    <property type="evidence" value="ECO:0007669"/>
    <property type="project" value="InterPro"/>
</dbReference>
<dbReference type="CDD" id="cd02569">
    <property type="entry name" value="PseudoU_synth_ScPus3"/>
    <property type="match status" value="1"/>
</dbReference>
<reference evidence="6" key="1">
    <citation type="submission" date="2018-08" db="EMBL/GenBank/DDBJ databases">
        <authorList>
            <person name="Cornetti L."/>
        </authorList>
    </citation>
    <scope>NUCLEOTIDE SEQUENCE</scope>
    <source>
        <strain evidence="6">FI-BAL1-1</strain>
    </source>
</reference>
<keyword evidence="3" id="KW-0413">Isomerase</keyword>
<dbReference type="GO" id="GO:0003723">
    <property type="term" value="F:RNA binding"/>
    <property type="evidence" value="ECO:0007669"/>
    <property type="project" value="InterPro"/>
</dbReference>
<dbReference type="InterPro" id="IPR020095">
    <property type="entry name" value="PsdUridine_synth_TruA_C"/>
</dbReference>
<evidence type="ECO:0000313" key="6">
    <source>
        <dbReference type="EMBL" id="SVE69868.1"/>
    </source>
</evidence>
<gene>
    <name evidence="6" type="primary">EOG090X083V</name>
</gene>
<dbReference type="EMBL" id="LR000249">
    <property type="protein sequence ID" value="SVE69868.1"/>
    <property type="molecule type" value="mRNA"/>
</dbReference>
<evidence type="ECO:0000256" key="2">
    <source>
        <dbReference type="ARBA" id="ARBA00022694"/>
    </source>
</evidence>
<evidence type="ECO:0000256" key="1">
    <source>
        <dbReference type="ARBA" id="ARBA00009375"/>
    </source>
</evidence>
<keyword evidence="4" id="KW-0175">Coiled coil</keyword>
<feature type="domain" description="Pseudouridine synthase I TruA alpha/beta" evidence="5">
    <location>
        <begin position="226"/>
        <end position="339"/>
    </location>
</feature>
<dbReference type="HAMAP" id="MF_00171">
    <property type="entry name" value="TruA"/>
    <property type="match status" value="1"/>
</dbReference>
<accession>A0A4Y7LL81</accession>
<dbReference type="GO" id="GO:0005634">
    <property type="term" value="C:nucleus"/>
    <property type="evidence" value="ECO:0007669"/>
    <property type="project" value="TreeGrafter"/>
</dbReference>
<dbReference type="Pfam" id="PF01416">
    <property type="entry name" value="PseudoU_synth_1"/>
    <property type="match status" value="1"/>
</dbReference>
<dbReference type="InterPro" id="IPR020097">
    <property type="entry name" value="PsdUridine_synth_TruA_a/b_dom"/>
</dbReference>
<dbReference type="InterPro" id="IPR020103">
    <property type="entry name" value="PsdUridine_synth_cat_dom_sf"/>
</dbReference>